<protein>
    <submittedName>
        <fullName evidence="2">Uncharacterized protein</fullName>
    </submittedName>
</protein>
<keyword evidence="1" id="KW-0732">Signal</keyword>
<dbReference type="EMBL" id="LCMI01000004">
    <property type="protein sequence ID" value="KKU33360.1"/>
    <property type="molecule type" value="Genomic_DNA"/>
</dbReference>
<evidence type="ECO:0000313" key="2">
    <source>
        <dbReference type="EMBL" id="KKU33360.1"/>
    </source>
</evidence>
<accession>A0A0G1SJ64</accession>
<gene>
    <name evidence="2" type="ORF">UX47_C0004G0005</name>
</gene>
<feature type="signal peptide" evidence="1">
    <location>
        <begin position="1"/>
        <end position="23"/>
    </location>
</feature>
<comment type="caution">
    <text evidence="2">The sequence shown here is derived from an EMBL/GenBank/DDBJ whole genome shotgun (WGS) entry which is preliminary data.</text>
</comment>
<evidence type="ECO:0000256" key="1">
    <source>
        <dbReference type="SAM" id="SignalP"/>
    </source>
</evidence>
<evidence type="ECO:0000313" key="3">
    <source>
        <dbReference type="Proteomes" id="UP000034794"/>
    </source>
</evidence>
<dbReference type="PROSITE" id="PS51257">
    <property type="entry name" value="PROKAR_LIPOPROTEIN"/>
    <property type="match status" value="1"/>
</dbReference>
<organism evidence="2 3">
    <name type="scientific">Candidatus Collierbacteria bacterium GW2011_GWA2_46_26</name>
    <dbReference type="NCBI Taxonomy" id="1618381"/>
    <lineage>
        <taxon>Bacteria</taxon>
        <taxon>Candidatus Collieribacteriota</taxon>
    </lineage>
</organism>
<feature type="chain" id="PRO_5002539573" evidence="1">
    <location>
        <begin position="24"/>
        <end position="179"/>
    </location>
</feature>
<reference evidence="2 3" key="1">
    <citation type="journal article" date="2015" name="Nature">
        <title>rRNA introns, odd ribosomes, and small enigmatic genomes across a large radiation of phyla.</title>
        <authorList>
            <person name="Brown C.T."/>
            <person name="Hug L.A."/>
            <person name="Thomas B.C."/>
            <person name="Sharon I."/>
            <person name="Castelle C.J."/>
            <person name="Singh A."/>
            <person name="Wilkins M.J."/>
            <person name="Williams K.H."/>
            <person name="Banfield J.F."/>
        </authorList>
    </citation>
    <scope>NUCLEOTIDE SEQUENCE [LARGE SCALE GENOMIC DNA]</scope>
</reference>
<name>A0A0G1SJ64_9BACT</name>
<dbReference type="AlphaFoldDB" id="A0A0G1SJ64"/>
<sequence length="179" mass="19747">MKKHLLFATLVLVMILSACGAPAPVHPTRAQELDDTGLIGRHPIQGVNVENGYQGNFDGGFFLFGGGASGQINPATNYIIKWYPRENVSYTTTVARSKIVTNTVVYTAEHPGPEIEFVFAQEWLDQISTSDPYAPIYSAEDKLDLNKIIDETYKWGTSALIIVNIYISAEDQAGINHRD</sequence>
<proteinExistence type="predicted"/>
<dbReference type="Proteomes" id="UP000034794">
    <property type="component" value="Unassembled WGS sequence"/>
</dbReference>